<gene>
    <name evidence="1" type="ORF">QBE54_08650</name>
</gene>
<dbReference type="Pfam" id="PF14385">
    <property type="entry name" value="DUF4416"/>
    <property type="match status" value="1"/>
</dbReference>
<accession>A0ABZ2YBX4</accession>
<evidence type="ECO:0000313" key="1">
    <source>
        <dbReference type="EMBL" id="WZL75651.1"/>
    </source>
</evidence>
<sequence>MGVIRTPKPVKLFIAILYPEREILESVKPALREHFGEIEWESPHLPFTHTDYYRSIGEKLTRVFLVFEPLIDPGQLADIKITTNQIEAQTGDGEKERRINLDPGYFDGGKIVLATTKNFSHRVYIGKGIYAEATIKWEKGAFRPFEYTYPDYASEAYQPILLKIRELYRKSLAERESSTR</sequence>
<name>A0ABZ2YBX4_9BACT</name>
<dbReference type="Proteomes" id="UP001461341">
    <property type="component" value="Chromosome"/>
</dbReference>
<keyword evidence="2" id="KW-1185">Reference proteome</keyword>
<protein>
    <submittedName>
        <fullName evidence="1">DUF4416 family protein</fullName>
    </submittedName>
</protein>
<dbReference type="InterPro" id="IPR025529">
    <property type="entry name" value="DUF4416"/>
</dbReference>
<proteinExistence type="predicted"/>
<dbReference type="RefSeq" id="WP_369017801.1">
    <property type="nucleotide sequence ID" value="NZ_CP121689.1"/>
</dbReference>
<reference evidence="1 2" key="1">
    <citation type="submission" date="2023-03" db="EMBL/GenBank/DDBJ databases">
        <title>Novel Species.</title>
        <authorList>
            <person name="Ma S."/>
        </authorList>
    </citation>
    <scope>NUCLEOTIDE SEQUENCE [LARGE SCALE GENOMIC DNA]</scope>
    <source>
        <strain evidence="1 2">B11</strain>
    </source>
</reference>
<evidence type="ECO:0000313" key="2">
    <source>
        <dbReference type="Proteomes" id="UP001461341"/>
    </source>
</evidence>
<dbReference type="EMBL" id="CP121689">
    <property type="protein sequence ID" value="WZL75651.1"/>
    <property type="molecule type" value="Genomic_DNA"/>
</dbReference>
<organism evidence="1 2">
    <name type="scientific">Thermatribacter velox</name>
    <dbReference type="NCBI Taxonomy" id="3039681"/>
    <lineage>
        <taxon>Bacteria</taxon>
        <taxon>Pseudomonadati</taxon>
        <taxon>Atribacterota</taxon>
        <taxon>Atribacteria</taxon>
        <taxon>Atribacterales</taxon>
        <taxon>Thermatribacteraceae</taxon>
        <taxon>Thermatribacter</taxon>
    </lineage>
</organism>